<proteinExistence type="predicted"/>
<reference evidence="2 3" key="1">
    <citation type="journal article" date="2014" name="Int. J. Syst. Evol. Microbiol.">
        <title>Listeria floridensis sp. nov., Listeria aquatica sp. nov., Listeria cornellensis sp. nov., Listeria riparia sp. nov. and Listeria grandensis sp. nov., from agricultural and natural environments.</title>
        <authorList>
            <person name="den Bakker H.C."/>
            <person name="Warchocki S."/>
            <person name="Wright E.M."/>
            <person name="Allred A.F."/>
            <person name="Ahlstrom C."/>
            <person name="Manuel C.S."/>
            <person name="Stasiewicz M.J."/>
            <person name="Burrell A."/>
            <person name="Roof S."/>
            <person name="Strawn L."/>
            <person name="Fortes E.D."/>
            <person name="Nightingale K.K."/>
            <person name="Kephart D."/>
            <person name="Wiedmann M."/>
        </authorList>
    </citation>
    <scope>NUCLEOTIDE SEQUENCE [LARGE SCALE GENOMIC DNA]</scope>
    <source>
        <strain evidence="3">FSL F6-971</strain>
    </source>
</reference>
<dbReference type="STRING" id="1265819.PGRAN_11451"/>
<evidence type="ECO:0000259" key="1">
    <source>
        <dbReference type="SMART" id="SM01022"/>
    </source>
</evidence>
<dbReference type="PIRSF" id="PIRSF021320">
    <property type="entry name" value="DUF984"/>
    <property type="match status" value="1"/>
</dbReference>
<dbReference type="InterPro" id="IPR007374">
    <property type="entry name" value="ASCH_domain"/>
</dbReference>
<dbReference type="CDD" id="cd06553">
    <property type="entry name" value="ASCH_Ef3133_like"/>
    <property type="match status" value="1"/>
</dbReference>
<organism evidence="2 3">
    <name type="scientific">Listeria grandensis FSL F6-0971</name>
    <dbReference type="NCBI Taxonomy" id="1265819"/>
    <lineage>
        <taxon>Bacteria</taxon>
        <taxon>Bacillati</taxon>
        <taxon>Bacillota</taxon>
        <taxon>Bacilli</taxon>
        <taxon>Bacillales</taxon>
        <taxon>Listeriaceae</taxon>
        <taxon>Listeria</taxon>
    </lineage>
</organism>
<evidence type="ECO:0000313" key="2">
    <source>
        <dbReference type="EMBL" id="EUJ22822.1"/>
    </source>
</evidence>
<dbReference type="InterPro" id="IPR015947">
    <property type="entry name" value="PUA-like_sf"/>
</dbReference>
<dbReference type="Gene3D" id="3.10.400.10">
    <property type="entry name" value="Sulfate adenylyltransferase"/>
    <property type="match status" value="1"/>
</dbReference>
<dbReference type="EMBL" id="AODD01000016">
    <property type="protein sequence ID" value="EUJ22822.1"/>
    <property type="molecule type" value="Genomic_DNA"/>
</dbReference>
<dbReference type="SMART" id="SM01022">
    <property type="entry name" value="ASCH"/>
    <property type="match status" value="1"/>
</dbReference>
<evidence type="ECO:0000313" key="3">
    <source>
        <dbReference type="Proteomes" id="UP000019253"/>
    </source>
</evidence>
<dbReference type="SUPFAM" id="SSF88697">
    <property type="entry name" value="PUA domain-like"/>
    <property type="match status" value="1"/>
</dbReference>
<dbReference type="PANTHER" id="PTHR39203:SF1">
    <property type="entry name" value="CYTOPLASMIC PROTEIN"/>
    <property type="match status" value="1"/>
</dbReference>
<dbReference type="InterPro" id="IPR009326">
    <property type="entry name" value="DUF984"/>
</dbReference>
<dbReference type="AlphaFoldDB" id="W7BA52"/>
<accession>W7BA52</accession>
<dbReference type="PANTHER" id="PTHR39203">
    <property type="entry name" value="CYTOPLASMIC PROTEIN-RELATED"/>
    <property type="match status" value="1"/>
</dbReference>
<comment type="caution">
    <text evidence="2">The sequence shown here is derived from an EMBL/GenBank/DDBJ whole genome shotgun (WGS) entry which is preliminary data.</text>
</comment>
<name>W7BA52_9LIST</name>
<dbReference type="PATRIC" id="fig|1265819.5.peg.2291"/>
<dbReference type="RefSeq" id="WP_036067044.1">
    <property type="nucleotide sequence ID" value="NZ_AODD01000016.1"/>
</dbReference>
<gene>
    <name evidence="2" type="ORF">PGRAN_11451</name>
</gene>
<feature type="domain" description="ASCH" evidence="1">
    <location>
        <begin position="27"/>
        <end position="151"/>
    </location>
</feature>
<keyword evidence="3" id="KW-1185">Reference proteome</keyword>
<dbReference type="Pfam" id="PF04266">
    <property type="entry name" value="ASCH"/>
    <property type="match status" value="1"/>
</dbReference>
<protein>
    <recommendedName>
        <fullName evidence="1">ASCH domain-containing protein</fullName>
    </recommendedName>
</protein>
<dbReference type="OrthoDB" id="9807542at2"/>
<sequence length="159" mass="18082">MVLENVKAYWEAYAVANGLDRNVPPAWMFGDGSQEMGDRLGSLVVQGIKTGTCAAHCVFELENEPIPEVDTYEIVLDGSNEPLAIIKYTKIELVKMNEVTHDFARSEGEGDLSHEYWYTGHKKFFTWELGQYGRAFTDDLLLVCQTFEVMDIYRERGSL</sequence>
<dbReference type="Proteomes" id="UP000019253">
    <property type="component" value="Unassembled WGS sequence"/>
</dbReference>